<keyword evidence="4" id="KW-0130">Cell adhesion</keyword>
<feature type="compositionally biased region" description="Basic and acidic residues" evidence="7">
    <location>
        <begin position="318"/>
        <end position="339"/>
    </location>
</feature>
<feature type="compositionally biased region" description="Basic and acidic residues" evidence="7">
    <location>
        <begin position="289"/>
        <end position="310"/>
    </location>
</feature>
<feature type="region of interest" description="Disordered" evidence="7">
    <location>
        <begin position="1327"/>
        <end position="1354"/>
    </location>
</feature>
<dbReference type="GO" id="GO:0009986">
    <property type="term" value="C:cell surface"/>
    <property type="evidence" value="ECO:0007669"/>
    <property type="project" value="TreeGrafter"/>
</dbReference>
<dbReference type="InterPro" id="IPR026664">
    <property type="entry name" value="Stereocilin-rel"/>
</dbReference>
<comment type="caution">
    <text evidence="10">The sequence shown here is derived from an EMBL/GenBank/DDBJ whole genome shotgun (WGS) entry which is preliminary data.</text>
</comment>
<dbReference type="Pfam" id="PF21058">
    <property type="entry name" value="Stereocilin"/>
    <property type="match status" value="1"/>
</dbReference>
<protein>
    <recommendedName>
        <fullName evidence="9">Stereocilin LRR domain-containing protein</fullName>
    </recommendedName>
</protein>
<evidence type="ECO:0000313" key="10">
    <source>
        <dbReference type="EMBL" id="KAJ8398523.1"/>
    </source>
</evidence>
<dbReference type="GO" id="GO:0007160">
    <property type="term" value="P:cell-matrix adhesion"/>
    <property type="evidence" value="ECO:0007669"/>
    <property type="project" value="TreeGrafter"/>
</dbReference>
<evidence type="ECO:0000256" key="6">
    <source>
        <dbReference type="ARBA" id="ARBA00023180"/>
    </source>
</evidence>
<name>A0AAD7SA09_9TELE</name>
<feature type="region of interest" description="Disordered" evidence="7">
    <location>
        <begin position="245"/>
        <end position="356"/>
    </location>
</feature>
<keyword evidence="6" id="KW-0325">Glycoprotein</keyword>
<proteinExistence type="inferred from homology"/>
<evidence type="ECO:0000256" key="5">
    <source>
        <dbReference type="ARBA" id="ARBA00023136"/>
    </source>
</evidence>
<evidence type="ECO:0000313" key="11">
    <source>
        <dbReference type="Proteomes" id="UP001221898"/>
    </source>
</evidence>
<dbReference type="EMBL" id="JAINUG010000090">
    <property type="protein sequence ID" value="KAJ8398523.1"/>
    <property type="molecule type" value="Genomic_DNA"/>
</dbReference>
<evidence type="ECO:0000256" key="4">
    <source>
        <dbReference type="ARBA" id="ARBA00022889"/>
    </source>
</evidence>
<dbReference type="Proteomes" id="UP001221898">
    <property type="component" value="Unassembled WGS sequence"/>
</dbReference>
<evidence type="ECO:0000259" key="9">
    <source>
        <dbReference type="Pfam" id="PF21058"/>
    </source>
</evidence>
<evidence type="ECO:0000256" key="1">
    <source>
        <dbReference type="ARBA" id="ARBA00004370"/>
    </source>
</evidence>
<organism evidence="10 11">
    <name type="scientific">Aldrovandia affinis</name>
    <dbReference type="NCBI Taxonomy" id="143900"/>
    <lineage>
        <taxon>Eukaryota</taxon>
        <taxon>Metazoa</taxon>
        <taxon>Chordata</taxon>
        <taxon>Craniata</taxon>
        <taxon>Vertebrata</taxon>
        <taxon>Euteleostomi</taxon>
        <taxon>Actinopterygii</taxon>
        <taxon>Neopterygii</taxon>
        <taxon>Teleostei</taxon>
        <taxon>Notacanthiformes</taxon>
        <taxon>Halosauridae</taxon>
        <taxon>Aldrovandia</taxon>
    </lineage>
</organism>
<sequence>MSPSGVTVFISLLAVHRLTAMGPDMMPSMMNVCNYSMMSFPPLPSDFNTMAKKLMAECLKMEQQIPMMMDGLQNSSVVQDGMPPNPFFMYHTLLSSPPRPPWIPSPSNQTNNTMEPLPYEMDWNMTVKFQNCSYLPDMIALIKNSSGEPNCFMRTFVAHLSWKALLANGSEMDQSEFRMLLLAAKPFLQSMLPKRLVLPPNLRLPHVAGMVKMFDEVFGSLTLGQRVQFHEWVKERILRNYFNCSMRPRKPSGKPEDEREERVKKEKVKEKENNEGKKRDDEEGEDEREERVKKEKVKEKENNEGKKRDDEEGEDEREERVKKEKVKEKENNEGKKRDDEEGEGAPGRPGRPPYCRPRMKWLNATVMEMMGRFLTLLPGKEFKDIPSDQLCIFFRKPQFPTSFRGVGGVPPSLGKKLLETVKGCFQDGQEFLQHLGRLGNLACFYDDPKSLNASMSEILLSQLEECENSRSNKLKKKLVLTIVSSQRGGSLSPQLLQYMGTAVSVLPLSQLNKFKPSDLRKAIASLRRAKWMLAQAMFLARHLLNDTKSVSGQDLLNLGSVVRGVTTSVLRKFKAKKLMETGELDTLSQRLSVLQRTAVLEGLLRDVNASELVHRISGPLIASLSLSTLEQANLHSVDQLEGKSWNRAQSVLLLKNIIGKEMRPKDIMKLKSALRGVTCEMINSVNQSEVLAVAQALTGSMHWLSKTQICCAAKKLFFSLKKERKDYFINITDSELKAIPTPLLVHLPVEAIRRLPDSVCSCFLDKMSEANLTTLPLSSFARSALTDRALACLGKNTSDLSSEDITTLGPLVCELGPSHLSDLGADAHNATLLALAMCLQLNPKHRRSIFQMLRETYGDPSDWSSSTMTSVGSLLLLNDTAVSSLSYKAWLKDALLDLLESLPSAQSPPAPEEFRIQPDLSLLHKKIFYLTTNSSEPSPATRRKREVASVEPIMLSAIEELGERNVYWSPDQLAYMSPEVFSNGVYILGEVVDFNPQQLEALRNKTIQVWGKVDSLSESQVLQLGCVSQAFSPAELKELNITSLDTLELLSLCGWSHNQIEAVWQGYVNHTGMTVGALGAVEMVGLGQFICGLSLEEIRELNTDAFREALSNVGRVECPFSTTQLLKEQAVLVFGQPSNWTEAQVNTVGNIIIGLNNTELMSLNPSVFAFIIQSAIPRILPGRLAALLPSQLQALGPDNAAMVNDAQKERLGENQLVALGKALGTPYILKEVNSPNIPTPVPQQHVGLNNTELMSLNPSVFAFIIQSAIPRILPGRLAALLPSQLQALGPDNAAMVNDAQKERLGENQLVALGKALGTPYILKEVNSPNIPTPVPQQHGERKWDVEGAEWRRER</sequence>
<feature type="domain" description="Stereocilin LRR" evidence="9">
    <location>
        <begin position="433"/>
        <end position="578"/>
    </location>
</feature>
<evidence type="ECO:0000256" key="3">
    <source>
        <dbReference type="ARBA" id="ARBA00022729"/>
    </source>
</evidence>
<feature type="compositionally biased region" description="Basic and acidic residues" evidence="7">
    <location>
        <begin position="1338"/>
        <end position="1354"/>
    </location>
</feature>
<dbReference type="InterPro" id="IPR048992">
    <property type="entry name" value="Stereocilin_LRR"/>
</dbReference>
<feature type="signal peptide" evidence="8">
    <location>
        <begin position="1"/>
        <end position="20"/>
    </location>
</feature>
<comment type="similarity">
    <text evidence="2">Belongs to the mesothelin family.</text>
</comment>
<feature type="chain" id="PRO_5042158112" description="Stereocilin LRR domain-containing protein" evidence="8">
    <location>
        <begin position="21"/>
        <end position="1354"/>
    </location>
</feature>
<feature type="compositionally biased region" description="Basic and acidic residues" evidence="7">
    <location>
        <begin position="253"/>
        <end position="281"/>
    </location>
</feature>
<keyword evidence="3 8" id="KW-0732">Signal</keyword>
<evidence type="ECO:0000256" key="7">
    <source>
        <dbReference type="SAM" id="MobiDB-lite"/>
    </source>
</evidence>
<accession>A0AAD7SA09</accession>
<reference evidence="10" key="1">
    <citation type="journal article" date="2023" name="Science">
        <title>Genome structures resolve the early diversification of teleost fishes.</title>
        <authorList>
            <person name="Parey E."/>
            <person name="Louis A."/>
            <person name="Montfort J."/>
            <person name="Bouchez O."/>
            <person name="Roques C."/>
            <person name="Iampietro C."/>
            <person name="Lluch J."/>
            <person name="Castinel A."/>
            <person name="Donnadieu C."/>
            <person name="Desvignes T."/>
            <person name="Floi Bucao C."/>
            <person name="Jouanno E."/>
            <person name="Wen M."/>
            <person name="Mejri S."/>
            <person name="Dirks R."/>
            <person name="Jansen H."/>
            <person name="Henkel C."/>
            <person name="Chen W.J."/>
            <person name="Zahm M."/>
            <person name="Cabau C."/>
            <person name="Klopp C."/>
            <person name="Thompson A.W."/>
            <person name="Robinson-Rechavi M."/>
            <person name="Braasch I."/>
            <person name="Lecointre G."/>
            <person name="Bobe J."/>
            <person name="Postlethwait J.H."/>
            <person name="Berthelot C."/>
            <person name="Roest Crollius H."/>
            <person name="Guiguen Y."/>
        </authorList>
    </citation>
    <scope>NUCLEOTIDE SEQUENCE</scope>
    <source>
        <strain evidence="10">NC1722</strain>
    </source>
</reference>
<evidence type="ECO:0000256" key="8">
    <source>
        <dbReference type="SAM" id="SignalP"/>
    </source>
</evidence>
<dbReference type="PANTHER" id="PTHR23412:SF21">
    <property type="entry name" value="OTOANCORIN ISOFORM X1"/>
    <property type="match status" value="1"/>
</dbReference>
<keyword evidence="11" id="KW-1185">Reference proteome</keyword>
<keyword evidence="5" id="KW-0472">Membrane</keyword>
<comment type="subcellular location">
    <subcellularLocation>
        <location evidence="1">Membrane</location>
    </subcellularLocation>
</comment>
<dbReference type="Pfam" id="PF06060">
    <property type="entry name" value="Mesothelin"/>
    <property type="match status" value="1"/>
</dbReference>
<dbReference type="InterPro" id="IPR010335">
    <property type="entry name" value="Mesothelin"/>
</dbReference>
<dbReference type="GO" id="GO:0016020">
    <property type="term" value="C:membrane"/>
    <property type="evidence" value="ECO:0007669"/>
    <property type="project" value="UniProtKB-SubCell"/>
</dbReference>
<dbReference type="PANTHER" id="PTHR23412">
    <property type="entry name" value="STEREOCILIN RELATED"/>
    <property type="match status" value="1"/>
</dbReference>
<evidence type="ECO:0000256" key="2">
    <source>
        <dbReference type="ARBA" id="ARBA00011016"/>
    </source>
</evidence>
<gene>
    <name evidence="10" type="ORF">AAFF_G00427780</name>
</gene>